<dbReference type="InterPro" id="IPR002182">
    <property type="entry name" value="NB-ARC"/>
</dbReference>
<keyword evidence="5" id="KW-1185">Reference proteome</keyword>
<evidence type="ECO:0000313" key="5">
    <source>
        <dbReference type="Proteomes" id="UP000694861"/>
    </source>
</evidence>
<dbReference type="SUPFAM" id="SSF52540">
    <property type="entry name" value="P-loop containing nucleoside triphosphate hydrolases"/>
    <property type="match status" value="1"/>
</dbReference>
<dbReference type="Proteomes" id="UP000694861">
    <property type="component" value="Linkage group LG3"/>
</dbReference>
<sequence>MLSKFDPKGKREGPDHHEDPKVQLRLLLEQKRFVLVLDNVWSNQDLECNVNAIPNGLLRSKVIITSRTFYVASGRAKSHAHIYDLSNLLSKEDTRSLFYKKAFHDDREGKCPPELKEFARCPLEDFPNSVVGLTLLRYLCLRETNVRTVPKSIKNLGFLETLDLKQTKVTKSPAQIYALHNLRHLLVYRYNVPNYVTFGAARGVKVYVGNIVVLCCIQKLSLITVKNNRKIMSDLGKLKGLRKLGLTDLERKDGRDLSTNEEEFLDLDHKEFPPHFLQRPYLKGRLERLPKWIFQLHSVAKIGLKWLKLDANESPFEALKALPNLMDLDLVRYYTREKLEFKKDTFKELKILHIEQFDQLNMMVVQNGSMPKLKKLTMTRCQNLELLPLGIEGLRSLDELLLYDMHNLFIARLQRGSEDLQAVEHIRVIHSFYLGSKQCFTGFQNLS</sequence>
<dbReference type="InterPro" id="IPR027417">
    <property type="entry name" value="P-loop_NTPase"/>
</dbReference>
<evidence type="ECO:0000256" key="1">
    <source>
        <dbReference type="ARBA" id="ARBA00022737"/>
    </source>
</evidence>
<proteinExistence type="predicted"/>
<dbReference type="InterPro" id="IPR055414">
    <property type="entry name" value="LRR_R13L4/SHOC2-like"/>
</dbReference>
<name>A0ABM0NKX6_PRUMU</name>
<accession>A0ABM0NKX6</accession>
<organism evidence="5 6">
    <name type="scientific">Prunus mume</name>
    <name type="common">Japanese apricot</name>
    <name type="synonym">Armeniaca mume</name>
    <dbReference type="NCBI Taxonomy" id="102107"/>
    <lineage>
        <taxon>Eukaryota</taxon>
        <taxon>Viridiplantae</taxon>
        <taxon>Streptophyta</taxon>
        <taxon>Embryophyta</taxon>
        <taxon>Tracheophyta</taxon>
        <taxon>Spermatophyta</taxon>
        <taxon>Magnoliopsida</taxon>
        <taxon>eudicotyledons</taxon>
        <taxon>Gunneridae</taxon>
        <taxon>Pentapetalae</taxon>
        <taxon>rosids</taxon>
        <taxon>fabids</taxon>
        <taxon>Rosales</taxon>
        <taxon>Rosaceae</taxon>
        <taxon>Amygdaloideae</taxon>
        <taxon>Amygdaleae</taxon>
        <taxon>Prunus</taxon>
    </lineage>
</organism>
<gene>
    <name evidence="6" type="primary">LOC103325906</name>
</gene>
<dbReference type="Pfam" id="PF23598">
    <property type="entry name" value="LRR_14"/>
    <property type="match status" value="1"/>
</dbReference>
<evidence type="ECO:0000259" key="4">
    <source>
        <dbReference type="Pfam" id="PF23598"/>
    </source>
</evidence>
<evidence type="ECO:0000313" key="6">
    <source>
        <dbReference type="RefSeq" id="XP_008226316.1"/>
    </source>
</evidence>
<evidence type="ECO:0000259" key="3">
    <source>
        <dbReference type="Pfam" id="PF00931"/>
    </source>
</evidence>
<dbReference type="SUPFAM" id="SSF52058">
    <property type="entry name" value="L domain-like"/>
    <property type="match status" value="1"/>
</dbReference>
<feature type="domain" description="Disease resistance R13L4/SHOC-2-like LRR" evidence="4">
    <location>
        <begin position="130"/>
        <end position="247"/>
    </location>
</feature>
<keyword evidence="2" id="KW-0611">Plant defense</keyword>
<dbReference type="Pfam" id="PF00931">
    <property type="entry name" value="NB-ARC"/>
    <property type="match status" value="1"/>
</dbReference>
<dbReference type="InterPro" id="IPR032675">
    <property type="entry name" value="LRR_dom_sf"/>
</dbReference>
<evidence type="ECO:0000256" key="2">
    <source>
        <dbReference type="ARBA" id="ARBA00022821"/>
    </source>
</evidence>
<dbReference type="RefSeq" id="XP_008226316.1">
    <property type="nucleotide sequence ID" value="XM_008228094.1"/>
</dbReference>
<feature type="domain" description="NB-ARC" evidence="3">
    <location>
        <begin position="17"/>
        <end position="106"/>
    </location>
</feature>
<dbReference type="PANTHER" id="PTHR36766">
    <property type="entry name" value="PLANT BROAD-SPECTRUM MILDEW RESISTANCE PROTEIN RPW8"/>
    <property type="match status" value="1"/>
</dbReference>
<protein>
    <submittedName>
        <fullName evidence="6">Disease resistance protein RPM1-like</fullName>
    </submittedName>
</protein>
<dbReference type="Gene3D" id="3.40.50.300">
    <property type="entry name" value="P-loop containing nucleotide triphosphate hydrolases"/>
    <property type="match status" value="1"/>
</dbReference>
<dbReference type="PANTHER" id="PTHR36766:SF30">
    <property type="entry name" value="TIR-NBS TYPE DISEASE RESISTANCE PROTEIN-RELATED"/>
    <property type="match status" value="1"/>
</dbReference>
<keyword evidence="1" id="KW-0677">Repeat</keyword>
<reference evidence="5" key="1">
    <citation type="journal article" date="2012" name="Nat. Commun.">
        <title>The genome of Prunus mume.</title>
        <authorList>
            <person name="Zhang Q."/>
            <person name="Chen W."/>
            <person name="Sun L."/>
            <person name="Zhao F."/>
            <person name="Huang B."/>
            <person name="Yang W."/>
            <person name="Tao Y."/>
            <person name="Wang J."/>
            <person name="Yuan Z."/>
            <person name="Fan G."/>
            <person name="Xing Z."/>
            <person name="Han C."/>
            <person name="Pan H."/>
            <person name="Zhong X."/>
            <person name="Shi W."/>
            <person name="Liang X."/>
            <person name="Du D."/>
            <person name="Sun F."/>
            <person name="Xu Z."/>
            <person name="Hao R."/>
            <person name="Lv T."/>
            <person name="Lv Y."/>
            <person name="Zheng Z."/>
            <person name="Sun M."/>
            <person name="Luo L."/>
            <person name="Cai M."/>
            <person name="Gao Y."/>
            <person name="Wang J."/>
            <person name="Yin Y."/>
            <person name="Xu X."/>
            <person name="Cheng T."/>
            <person name="Wang J."/>
        </authorList>
    </citation>
    <scope>NUCLEOTIDE SEQUENCE [LARGE SCALE GENOMIC DNA]</scope>
</reference>
<reference evidence="6" key="2">
    <citation type="submission" date="2025-08" db="UniProtKB">
        <authorList>
            <consortium name="RefSeq"/>
        </authorList>
    </citation>
    <scope>IDENTIFICATION</scope>
</reference>
<dbReference type="GeneID" id="103325906"/>
<dbReference type="Gene3D" id="3.80.10.10">
    <property type="entry name" value="Ribonuclease Inhibitor"/>
    <property type="match status" value="1"/>
</dbReference>
<dbReference type="PRINTS" id="PR00364">
    <property type="entry name" value="DISEASERSIST"/>
</dbReference>